<organism evidence="1">
    <name type="scientific">Schistosoma japonicum</name>
    <name type="common">Blood fluke</name>
    <dbReference type="NCBI Taxonomy" id="6182"/>
    <lineage>
        <taxon>Eukaryota</taxon>
        <taxon>Metazoa</taxon>
        <taxon>Spiralia</taxon>
        <taxon>Lophotrochozoa</taxon>
        <taxon>Platyhelminthes</taxon>
        <taxon>Trematoda</taxon>
        <taxon>Digenea</taxon>
        <taxon>Strigeidida</taxon>
        <taxon>Schistosomatoidea</taxon>
        <taxon>Schistosomatidae</taxon>
        <taxon>Schistosoma</taxon>
    </lineage>
</organism>
<reference evidence="1" key="2">
    <citation type="submission" date="2017-01" db="EMBL/GenBank/DDBJ databases">
        <authorList>
            <person name="Mah S.A."/>
            <person name="Swanson W.J."/>
            <person name="Moy G.W."/>
            <person name="Vacquier V.D."/>
        </authorList>
    </citation>
    <scope>NUCLEOTIDE SEQUENCE</scope>
</reference>
<accession>Q5DAZ3</accession>
<reference evidence="1" key="1">
    <citation type="journal article" date="2006" name="PLoS Pathog.">
        <title>New perspectives on host-parasite interplay by comparative transcriptomic and proteomic analyses of Schistosoma japonicum.</title>
        <authorList>
            <person name="Liu F."/>
            <person name="Lu J."/>
            <person name="Hu W."/>
            <person name="Wang S.Y."/>
            <person name="Cui S.J."/>
            <person name="Chi M."/>
            <person name="Yan Q."/>
            <person name="Wang X.R."/>
            <person name="Song H.D."/>
            <person name="Xu X.N."/>
            <person name="Wang J.J."/>
            <person name="Zhang X.L."/>
            <person name="Zhang X."/>
            <person name="Wang Z.Q."/>
            <person name="Xue C.L."/>
            <person name="Brindley P.J."/>
            <person name="McManus D.P."/>
            <person name="Yang P.Y."/>
            <person name="Feng Z."/>
            <person name="Chen Z."/>
            <person name="Han Z.G."/>
        </authorList>
    </citation>
    <scope>NUCLEOTIDE SEQUENCE</scope>
</reference>
<name>Q5DAZ3_SCHJA</name>
<evidence type="ECO:0000313" key="1">
    <source>
        <dbReference type="EMBL" id="AAW27013.1"/>
    </source>
</evidence>
<proteinExistence type="evidence at transcript level"/>
<sequence>MCVCMRENSSYYITIFVAHQLHSSQTTGLDYCSVLTEYIVQTSYYNCCWVRLYVKMQQFAEAHLLVTSAYSITVLLQVACKLGSSKSFNYLHPLKFQENKTLKDDFVKD</sequence>
<protein>
    <submittedName>
        <fullName evidence="1">SJCHGC09104 protein</fullName>
    </submittedName>
</protein>
<dbReference type="AlphaFoldDB" id="Q5DAZ3"/>
<dbReference type="EMBL" id="AY815281">
    <property type="protein sequence ID" value="AAW27013.1"/>
    <property type="molecule type" value="mRNA"/>
</dbReference>